<proteinExistence type="predicted"/>
<dbReference type="Proteomes" id="UP000559256">
    <property type="component" value="Unassembled WGS sequence"/>
</dbReference>
<dbReference type="AlphaFoldDB" id="A0A8H5GKI4"/>
<dbReference type="InterPro" id="IPR008906">
    <property type="entry name" value="HATC_C_dom"/>
</dbReference>
<evidence type="ECO:0000313" key="4">
    <source>
        <dbReference type="Proteomes" id="UP000559256"/>
    </source>
</evidence>
<dbReference type="OrthoDB" id="3013045at2759"/>
<feature type="domain" description="HAT C-terminal dimerisation" evidence="2">
    <location>
        <begin position="14"/>
        <end position="79"/>
    </location>
</feature>
<protein>
    <recommendedName>
        <fullName evidence="2">HAT C-terminal dimerisation domain-containing protein</fullName>
    </recommendedName>
</protein>
<keyword evidence="4" id="KW-1185">Reference proteome</keyword>
<name>A0A8H5GKI4_9AGAR</name>
<sequence length="251" mass="28827">MSEQHAGFEEIHGKDPIIFWETMCSDRRTTDLAKFALTLLCIVMNTAANERSFSDLKVEKTRLRNRIGVKKVGKMMKIRGHLHRVQYKTGLKIPRKPRKNHKEERLSKLLEVPQYAKALDSPGGETEDNSRGHHSALVRSRKDWRREFVKWGEQAWTEGLQVETTDDDVVMDSNFLDPVPQLPAGRSLALFFGGCLEQSANLTLDGYIECRRTQRQGWSEEALHMELLAQEEEDQIPDDGELEGSGDEYDR</sequence>
<organism evidence="3 4">
    <name type="scientific">Tetrapyrgos nigripes</name>
    <dbReference type="NCBI Taxonomy" id="182062"/>
    <lineage>
        <taxon>Eukaryota</taxon>
        <taxon>Fungi</taxon>
        <taxon>Dikarya</taxon>
        <taxon>Basidiomycota</taxon>
        <taxon>Agaricomycotina</taxon>
        <taxon>Agaricomycetes</taxon>
        <taxon>Agaricomycetidae</taxon>
        <taxon>Agaricales</taxon>
        <taxon>Marasmiineae</taxon>
        <taxon>Marasmiaceae</taxon>
        <taxon>Tetrapyrgos</taxon>
    </lineage>
</organism>
<dbReference type="InterPro" id="IPR012337">
    <property type="entry name" value="RNaseH-like_sf"/>
</dbReference>
<feature type="region of interest" description="Disordered" evidence="1">
    <location>
        <begin position="228"/>
        <end position="251"/>
    </location>
</feature>
<dbReference type="GO" id="GO:0046983">
    <property type="term" value="F:protein dimerization activity"/>
    <property type="evidence" value="ECO:0007669"/>
    <property type="project" value="InterPro"/>
</dbReference>
<reference evidence="3 4" key="1">
    <citation type="journal article" date="2020" name="ISME J.">
        <title>Uncovering the hidden diversity of litter-decomposition mechanisms in mushroom-forming fungi.</title>
        <authorList>
            <person name="Floudas D."/>
            <person name="Bentzer J."/>
            <person name="Ahren D."/>
            <person name="Johansson T."/>
            <person name="Persson P."/>
            <person name="Tunlid A."/>
        </authorList>
    </citation>
    <scope>NUCLEOTIDE SEQUENCE [LARGE SCALE GENOMIC DNA]</scope>
    <source>
        <strain evidence="3 4">CBS 291.85</strain>
    </source>
</reference>
<dbReference type="EMBL" id="JAACJM010000023">
    <property type="protein sequence ID" value="KAF5366461.1"/>
    <property type="molecule type" value="Genomic_DNA"/>
</dbReference>
<dbReference type="Pfam" id="PF05699">
    <property type="entry name" value="Dimer_Tnp_hAT"/>
    <property type="match status" value="1"/>
</dbReference>
<comment type="caution">
    <text evidence="3">The sequence shown here is derived from an EMBL/GenBank/DDBJ whole genome shotgun (WGS) entry which is preliminary data.</text>
</comment>
<gene>
    <name evidence="3" type="ORF">D9758_009743</name>
</gene>
<accession>A0A8H5GKI4</accession>
<evidence type="ECO:0000259" key="2">
    <source>
        <dbReference type="Pfam" id="PF05699"/>
    </source>
</evidence>
<dbReference type="SUPFAM" id="SSF53098">
    <property type="entry name" value="Ribonuclease H-like"/>
    <property type="match status" value="1"/>
</dbReference>
<feature type="compositionally biased region" description="Acidic residues" evidence="1">
    <location>
        <begin position="229"/>
        <end position="251"/>
    </location>
</feature>
<evidence type="ECO:0000313" key="3">
    <source>
        <dbReference type="EMBL" id="KAF5366461.1"/>
    </source>
</evidence>
<evidence type="ECO:0000256" key="1">
    <source>
        <dbReference type="SAM" id="MobiDB-lite"/>
    </source>
</evidence>